<feature type="region of interest" description="Disordered" evidence="1">
    <location>
        <begin position="193"/>
        <end position="224"/>
    </location>
</feature>
<name>A0A453P3F2_AEGTS</name>
<reference evidence="2" key="4">
    <citation type="submission" date="2019-03" db="UniProtKB">
        <authorList>
            <consortium name="EnsemblPlants"/>
        </authorList>
    </citation>
    <scope>IDENTIFICATION</scope>
</reference>
<dbReference type="AlphaFoldDB" id="A0A453P3F2"/>
<dbReference type="Proteomes" id="UP000015105">
    <property type="component" value="Chromosome 6D"/>
</dbReference>
<dbReference type="EnsemblPlants" id="AET6Gv20591800.3">
    <property type="protein sequence ID" value="AET6Gv20591800.3"/>
    <property type="gene ID" value="AET6Gv20591800"/>
</dbReference>
<proteinExistence type="predicted"/>
<reference evidence="2" key="5">
    <citation type="journal article" date="2021" name="G3 (Bethesda)">
        <title>Aegilops tauschii genome assembly Aet v5.0 features greater sequence contiguity and improved annotation.</title>
        <authorList>
            <person name="Wang L."/>
            <person name="Zhu T."/>
            <person name="Rodriguez J.C."/>
            <person name="Deal K.R."/>
            <person name="Dubcovsky J."/>
            <person name="McGuire P.E."/>
            <person name="Lux T."/>
            <person name="Spannagl M."/>
            <person name="Mayer K.F.X."/>
            <person name="Baldrich P."/>
            <person name="Meyers B.C."/>
            <person name="Huo N."/>
            <person name="Gu Y.Q."/>
            <person name="Zhou H."/>
            <person name="Devos K.M."/>
            <person name="Bennetzen J.L."/>
            <person name="Unver T."/>
            <person name="Budak H."/>
            <person name="Gulick P.J."/>
            <person name="Galiba G."/>
            <person name="Kalapos B."/>
            <person name="Nelson D.R."/>
            <person name="Li P."/>
            <person name="You F.M."/>
            <person name="Luo M.C."/>
            <person name="Dvorak J."/>
        </authorList>
    </citation>
    <scope>NUCLEOTIDE SEQUENCE [LARGE SCALE GENOMIC DNA]</scope>
    <source>
        <strain evidence="2">cv. AL8/78</strain>
    </source>
</reference>
<evidence type="ECO:0000313" key="2">
    <source>
        <dbReference type="EnsemblPlants" id="AET6Gv20591800.3"/>
    </source>
</evidence>
<evidence type="ECO:0000256" key="1">
    <source>
        <dbReference type="SAM" id="MobiDB-lite"/>
    </source>
</evidence>
<evidence type="ECO:0000313" key="3">
    <source>
        <dbReference type="Proteomes" id="UP000015105"/>
    </source>
</evidence>
<sequence length="224" mass="24447">TYLPADGTRGGILLAWKSTAVTITDPMFTTTWGSTYHADPFHRLMLRLQATATSLTSWSSQSTGNIKAKLAISRELIPRFDKAEESCNLSPAPGRLASQVAQDILTLGSHPWSARSLDNALALLISKTATPTRASSIGSARSVGRRTASLAWPRTAGCSQTTPTWRRRPSLIMRPCLAQRPLGGTPWTCHNSLSRPTSPTLMHRSAQRRFGRLSSASPRARRRV</sequence>
<organism evidence="2 3">
    <name type="scientific">Aegilops tauschii subsp. strangulata</name>
    <name type="common">Goatgrass</name>
    <dbReference type="NCBI Taxonomy" id="200361"/>
    <lineage>
        <taxon>Eukaryota</taxon>
        <taxon>Viridiplantae</taxon>
        <taxon>Streptophyta</taxon>
        <taxon>Embryophyta</taxon>
        <taxon>Tracheophyta</taxon>
        <taxon>Spermatophyta</taxon>
        <taxon>Magnoliopsida</taxon>
        <taxon>Liliopsida</taxon>
        <taxon>Poales</taxon>
        <taxon>Poaceae</taxon>
        <taxon>BOP clade</taxon>
        <taxon>Pooideae</taxon>
        <taxon>Triticodae</taxon>
        <taxon>Triticeae</taxon>
        <taxon>Triticinae</taxon>
        <taxon>Aegilops</taxon>
    </lineage>
</organism>
<reference evidence="2" key="3">
    <citation type="journal article" date="2017" name="Nature">
        <title>Genome sequence of the progenitor of the wheat D genome Aegilops tauschii.</title>
        <authorList>
            <person name="Luo M.C."/>
            <person name="Gu Y.Q."/>
            <person name="Puiu D."/>
            <person name="Wang H."/>
            <person name="Twardziok S.O."/>
            <person name="Deal K.R."/>
            <person name="Huo N."/>
            <person name="Zhu T."/>
            <person name="Wang L."/>
            <person name="Wang Y."/>
            <person name="McGuire P.E."/>
            <person name="Liu S."/>
            <person name="Long H."/>
            <person name="Ramasamy R.K."/>
            <person name="Rodriguez J.C."/>
            <person name="Van S.L."/>
            <person name="Yuan L."/>
            <person name="Wang Z."/>
            <person name="Xia Z."/>
            <person name="Xiao L."/>
            <person name="Anderson O.D."/>
            <person name="Ouyang S."/>
            <person name="Liang Y."/>
            <person name="Zimin A.V."/>
            <person name="Pertea G."/>
            <person name="Qi P."/>
            <person name="Bennetzen J.L."/>
            <person name="Dai X."/>
            <person name="Dawson M.W."/>
            <person name="Muller H.G."/>
            <person name="Kugler K."/>
            <person name="Rivarola-Duarte L."/>
            <person name="Spannagl M."/>
            <person name="Mayer K.F.X."/>
            <person name="Lu F.H."/>
            <person name="Bevan M.W."/>
            <person name="Leroy P."/>
            <person name="Li P."/>
            <person name="You F.M."/>
            <person name="Sun Q."/>
            <person name="Liu Z."/>
            <person name="Lyons E."/>
            <person name="Wicker T."/>
            <person name="Salzberg S.L."/>
            <person name="Devos K.M."/>
            <person name="Dvorak J."/>
        </authorList>
    </citation>
    <scope>NUCLEOTIDE SEQUENCE [LARGE SCALE GENOMIC DNA]</scope>
    <source>
        <strain evidence="2">cv. AL8/78</strain>
    </source>
</reference>
<reference evidence="3" key="1">
    <citation type="journal article" date="2014" name="Science">
        <title>Ancient hybridizations among the ancestral genomes of bread wheat.</title>
        <authorList>
            <consortium name="International Wheat Genome Sequencing Consortium,"/>
            <person name="Marcussen T."/>
            <person name="Sandve S.R."/>
            <person name="Heier L."/>
            <person name="Spannagl M."/>
            <person name="Pfeifer M."/>
            <person name="Jakobsen K.S."/>
            <person name="Wulff B.B."/>
            <person name="Steuernagel B."/>
            <person name="Mayer K.F."/>
            <person name="Olsen O.A."/>
        </authorList>
    </citation>
    <scope>NUCLEOTIDE SEQUENCE [LARGE SCALE GENOMIC DNA]</scope>
    <source>
        <strain evidence="3">cv. AL8/78</strain>
    </source>
</reference>
<reference evidence="3" key="2">
    <citation type="journal article" date="2017" name="Nat. Plants">
        <title>The Aegilops tauschii genome reveals multiple impacts of transposons.</title>
        <authorList>
            <person name="Zhao G."/>
            <person name="Zou C."/>
            <person name="Li K."/>
            <person name="Wang K."/>
            <person name="Li T."/>
            <person name="Gao L."/>
            <person name="Zhang X."/>
            <person name="Wang H."/>
            <person name="Yang Z."/>
            <person name="Liu X."/>
            <person name="Jiang W."/>
            <person name="Mao L."/>
            <person name="Kong X."/>
            <person name="Jiao Y."/>
            <person name="Jia J."/>
        </authorList>
    </citation>
    <scope>NUCLEOTIDE SEQUENCE [LARGE SCALE GENOMIC DNA]</scope>
    <source>
        <strain evidence="3">cv. AL8/78</strain>
    </source>
</reference>
<dbReference type="Gramene" id="AET6Gv20591800.3">
    <property type="protein sequence ID" value="AET6Gv20591800.3"/>
    <property type="gene ID" value="AET6Gv20591800"/>
</dbReference>
<protein>
    <submittedName>
        <fullName evidence="2">Uncharacterized protein</fullName>
    </submittedName>
</protein>
<keyword evidence="3" id="KW-1185">Reference proteome</keyword>
<accession>A0A453P3F2</accession>